<proteinExistence type="predicted"/>
<feature type="non-terminal residue" evidence="1">
    <location>
        <position position="43"/>
    </location>
</feature>
<evidence type="ECO:0000313" key="1">
    <source>
        <dbReference type="EMBL" id="CAG8839074.1"/>
    </source>
</evidence>
<gene>
    <name evidence="1" type="ORF">GMARGA_LOCUS34283</name>
</gene>
<reference evidence="1 2" key="1">
    <citation type="submission" date="2021-06" db="EMBL/GenBank/DDBJ databases">
        <authorList>
            <person name="Kallberg Y."/>
            <person name="Tangrot J."/>
            <person name="Rosling A."/>
        </authorList>
    </citation>
    <scope>NUCLEOTIDE SEQUENCE [LARGE SCALE GENOMIC DNA]</scope>
    <source>
        <strain evidence="1 2">120-4 pot B 10/14</strain>
    </source>
</reference>
<name>A0ABN7WRM3_GIGMA</name>
<evidence type="ECO:0000313" key="2">
    <source>
        <dbReference type="Proteomes" id="UP000789901"/>
    </source>
</evidence>
<dbReference type="EMBL" id="CAJVQB010059671">
    <property type="protein sequence ID" value="CAG8839074.1"/>
    <property type="molecule type" value="Genomic_DNA"/>
</dbReference>
<feature type="non-terminal residue" evidence="1">
    <location>
        <position position="1"/>
    </location>
</feature>
<comment type="caution">
    <text evidence="1">The sequence shown here is derived from an EMBL/GenBank/DDBJ whole genome shotgun (WGS) entry which is preliminary data.</text>
</comment>
<organism evidence="1 2">
    <name type="scientific">Gigaspora margarita</name>
    <dbReference type="NCBI Taxonomy" id="4874"/>
    <lineage>
        <taxon>Eukaryota</taxon>
        <taxon>Fungi</taxon>
        <taxon>Fungi incertae sedis</taxon>
        <taxon>Mucoromycota</taxon>
        <taxon>Glomeromycotina</taxon>
        <taxon>Glomeromycetes</taxon>
        <taxon>Diversisporales</taxon>
        <taxon>Gigasporaceae</taxon>
        <taxon>Gigaspora</taxon>
    </lineage>
</organism>
<dbReference type="Proteomes" id="UP000789901">
    <property type="component" value="Unassembled WGS sequence"/>
</dbReference>
<accession>A0ABN7WRM3</accession>
<sequence>KVWPANNSPSPASVVIWFQEKEWTDELEIENWIRYWNNRWPGF</sequence>
<keyword evidence="2" id="KW-1185">Reference proteome</keyword>
<protein>
    <submittedName>
        <fullName evidence="1">5484_t:CDS:1</fullName>
    </submittedName>
</protein>